<keyword evidence="1" id="KW-0808">Transferase</keyword>
<name>A0A328AXN2_9CAUL</name>
<keyword evidence="1" id="KW-0489">Methyltransferase</keyword>
<dbReference type="Pfam" id="PF06080">
    <property type="entry name" value="DUF938"/>
    <property type="match status" value="1"/>
</dbReference>
<gene>
    <name evidence="1" type="ORF">DJ021_08545</name>
</gene>
<dbReference type="GO" id="GO:0032259">
    <property type="term" value="P:methylation"/>
    <property type="evidence" value="ECO:0007669"/>
    <property type="project" value="UniProtKB-KW"/>
</dbReference>
<dbReference type="InterPro" id="IPR029063">
    <property type="entry name" value="SAM-dependent_MTases_sf"/>
</dbReference>
<dbReference type="SUPFAM" id="SSF53335">
    <property type="entry name" value="S-adenosyl-L-methionine-dependent methyltransferases"/>
    <property type="match status" value="1"/>
</dbReference>
<proteinExistence type="predicted"/>
<protein>
    <submittedName>
        <fullName evidence="1">SAM-dependent methyltransferase</fullName>
    </submittedName>
</protein>
<dbReference type="PANTHER" id="PTHR20974">
    <property type="entry name" value="UPF0585 PROTEIN CG18661"/>
    <property type="match status" value="1"/>
</dbReference>
<evidence type="ECO:0000313" key="2">
    <source>
        <dbReference type="Proteomes" id="UP000249842"/>
    </source>
</evidence>
<organism evidence="1 2">
    <name type="scientific">Phenylobacterium hankyongense</name>
    <dbReference type="NCBI Taxonomy" id="1813876"/>
    <lineage>
        <taxon>Bacteria</taxon>
        <taxon>Pseudomonadati</taxon>
        <taxon>Pseudomonadota</taxon>
        <taxon>Alphaproteobacteria</taxon>
        <taxon>Caulobacterales</taxon>
        <taxon>Caulobacteraceae</taxon>
        <taxon>Phenylobacterium</taxon>
    </lineage>
</organism>
<dbReference type="OrthoDB" id="5525831at2"/>
<dbReference type="RefSeq" id="WP_111457143.1">
    <property type="nucleotide sequence ID" value="NZ_QFYP01000001.1"/>
</dbReference>
<dbReference type="GO" id="GO:0008168">
    <property type="term" value="F:methyltransferase activity"/>
    <property type="evidence" value="ECO:0007669"/>
    <property type="project" value="UniProtKB-KW"/>
</dbReference>
<reference evidence="2" key="1">
    <citation type="submission" date="2018-05" db="EMBL/GenBank/DDBJ databases">
        <authorList>
            <person name="Li X."/>
        </authorList>
    </citation>
    <scope>NUCLEOTIDE SEQUENCE [LARGE SCALE GENOMIC DNA]</scope>
    <source>
        <strain evidence="2">HKS-05</strain>
    </source>
</reference>
<dbReference type="InterPro" id="IPR010342">
    <property type="entry name" value="DUF938"/>
</dbReference>
<dbReference type="EMBL" id="QFYP01000001">
    <property type="protein sequence ID" value="RAK59850.1"/>
    <property type="molecule type" value="Genomic_DNA"/>
</dbReference>
<dbReference type="Gene3D" id="3.40.50.150">
    <property type="entry name" value="Vaccinia Virus protein VP39"/>
    <property type="match status" value="1"/>
</dbReference>
<dbReference type="PANTHER" id="PTHR20974:SF0">
    <property type="entry name" value="UPF0585 PROTEIN CG18661"/>
    <property type="match status" value="1"/>
</dbReference>
<evidence type="ECO:0000313" key="1">
    <source>
        <dbReference type="EMBL" id="RAK59850.1"/>
    </source>
</evidence>
<comment type="caution">
    <text evidence="1">The sequence shown here is derived from an EMBL/GenBank/DDBJ whole genome shotgun (WGS) entry which is preliminary data.</text>
</comment>
<sequence>MSDLPPPGAWASPSTARNREPILRALKPRLPSRGLVLEIAAGAGEHAVYNAALLPDLQWRPTDGDAEALASIAAWRDHAGLPNLLAPLRLDASDPDAWPVERADAVVNINMIHISPWSATQGLMAGAGRLLPSGGVLFLYGPYLEADVETAPSNLAFDQSLRRRNPAWGIRRLDEVAALAAAHGLALSERIAMPANNLSLIFRKA</sequence>
<accession>A0A328AXN2</accession>
<keyword evidence="2" id="KW-1185">Reference proteome</keyword>
<dbReference type="Proteomes" id="UP000249842">
    <property type="component" value="Unassembled WGS sequence"/>
</dbReference>
<dbReference type="AlphaFoldDB" id="A0A328AXN2"/>